<reference evidence="2 3" key="1">
    <citation type="journal article" date="2010" name="Science">
        <title>Genomic comparison of the ants Camponotus floridanus and Harpegnathos saltator.</title>
        <authorList>
            <person name="Bonasio R."/>
            <person name="Zhang G."/>
            <person name="Ye C."/>
            <person name="Mutti N.S."/>
            <person name="Fang X."/>
            <person name="Qin N."/>
            <person name="Donahue G."/>
            <person name="Yang P."/>
            <person name="Li Q."/>
            <person name="Li C."/>
            <person name="Zhang P."/>
            <person name="Huang Z."/>
            <person name="Berger S.L."/>
            <person name="Reinberg D."/>
            <person name="Wang J."/>
            <person name="Liebig J."/>
        </authorList>
    </citation>
    <scope>NUCLEOTIDE SEQUENCE [LARGE SCALE GENOMIC DNA]</scope>
    <source>
        <strain evidence="3">C129</strain>
    </source>
</reference>
<keyword evidence="3" id="KW-1185">Reference proteome</keyword>
<dbReference type="AlphaFoldDB" id="E2ACW7"/>
<evidence type="ECO:0000313" key="3">
    <source>
        <dbReference type="Proteomes" id="UP000000311"/>
    </source>
</evidence>
<accession>E2ACW7</accession>
<proteinExistence type="predicted"/>
<name>E2ACW7_CAMFO</name>
<sequence length="570" mass="64262">MTEIKLVTDHISWESSREDGKADAAVAQKSTNHRWSPNGRYLLLRLCFGSGSHLDRSLEMSREIDNVQVAPETLILRSRLNTVDSHISVFIAFRELNIIAWIQYCSTLYCCKDRTDGVAEPVAPNITCFRAIPVLKILGPIRDFVLKTQTNFKWLSKEFHSVRTSGDRVNFRVKIPMIKAHDMLTLGNVTINRAAHEGEEMKKIRCKWLPIGDKESDSLPLTEFQSAIRKRVAHVRMSLNCRWFNSEKPGKDHEEGQLLSFKRLSYFAINYKDSDLKNTKSSYKEIDIKTTEEDYVTGVDCPSARIINATHTKVYASARYRLPENLLRGGSLRCTAPPAATTKRYLRGGKAAQSSMIPSHMFAEHQRHQKRVPGGFACWRKGPPRRTCRLLESRKHESAKGVPPAPAAPKTGRSTLEIADRDTSSSRSWGSVGHVATMKSVHESSGGVHSRDHDRQSQLLLRKLAIKHSGGYSKFPQNIPPTLRQRRRKNAGVRVPLCNVTGNKVTLFRQCLRSPASTRPAEVSSSEKAPITEKKSVYQRDNATGAVNIDDRVDYQMYRKATREKVAANA</sequence>
<organism evidence="3">
    <name type="scientific">Camponotus floridanus</name>
    <name type="common">Florida carpenter ant</name>
    <dbReference type="NCBI Taxonomy" id="104421"/>
    <lineage>
        <taxon>Eukaryota</taxon>
        <taxon>Metazoa</taxon>
        <taxon>Ecdysozoa</taxon>
        <taxon>Arthropoda</taxon>
        <taxon>Hexapoda</taxon>
        <taxon>Insecta</taxon>
        <taxon>Pterygota</taxon>
        <taxon>Neoptera</taxon>
        <taxon>Endopterygota</taxon>
        <taxon>Hymenoptera</taxon>
        <taxon>Apocrita</taxon>
        <taxon>Aculeata</taxon>
        <taxon>Formicoidea</taxon>
        <taxon>Formicidae</taxon>
        <taxon>Formicinae</taxon>
        <taxon>Camponotus</taxon>
    </lineage>
</organism>
<dbReference type="InParanoid" id="E2ACW7"/>
<evidence type="ECO:0000313" key="2">
    <source>
        <dbReference type="EMBL" id="EFN68724.1"/>
    </source>
</evidence>
<dbReference type="Proteomes" id="UP000000311">
    <property type="component" value="Unassembled WGS sequence"/>
</dbReference>
<feature type="region of interest" description="Disordered" evidence="1">
    <location>
        <begin position="516"/>
        <end position="537"/>
    </location>
</feature>
<protein>
    <submittedName>
        <fullName evidence="2">Uncharacterized protein</fullName>
    </submittedName>
</protein>
<dbReference type="EMBL" id="GL438586">
    <property type="protein sequence ID" value="EFN68724.1"/>
    <property type="molecule type" value="Genomic_DNA"/>
</dbReference>
<gene>
    <name evidence="2" type="ORF">EAG_07972</name>
</gene>
<evidence type="ECO:0000256" key="1">
    <source>
        <dbReference type="SAM" id="MobiDB-lite"/>
    </source>
</evidence>